<dbReference type="RefSeq" id="XP_025401676.1">
    <property type="nucleotide sequence ID" value="XM_025542578.1"/>
</dbReference>
<dbReference type="AlphaFoldDB" id="A0A317WV40"/>
<protein>
    <submittedName>
        <fullName evidence="1">HAD-like protein</fullName>
    </submittedName>
</protein>
<dbReference type="GO" id="GO:0008967">
    <property type="term" value="F:phosphoglycolate phosphatase activity"/>
    <property type="evidence" value="ECO:0007669"/>
    <property type="project" value="TreeGrafter"/>
</dbReference>
<dbReference type="Gene3D" id="1.10.150.240">
    <property type="entry name" value="Putative phosphatase, domain 2"/>
    <property type="match status" value="1"/>
</dbReference>
<dbReference type="VEuPathDB" id="FungiDB:BO70DRAFT_359642"/>
<proteinExistence type="predicted"/>
<dbReference type="GO" id="GO:0006281">
    <property type="term" value="P:DNA repair"/>
    <property type="evidence" value="ECO:0007669"/>
    <property type="project" value="TreeGrafter"/>
</dbReference>
<organism evidence="1 2">
    <name type="scientific">Aspergillus heteromorphus CBS 117.55</name>
    <dbReference type="NCBI Taxonomy" id="1448321"/>
    <lineage>
        <taxon>Eukaryota</taxon>
        <taxon>Fungi</taxon>
        <taxon>Dikarya</taxon>
        <taxon>Ascomycota</taxon>
        <taxon>Pezizomycotina</taxon>
        <taxon>Eurotiomycetes</taxon>
        <taxon>Eurotiomycetidae</taxon>
        <taxon>Eurotiales</taxon>
        <taxon>Aspergillaceae</taxon>
        <taxon>Aspergillus</taxon>
        <taxon>Aspergillus subgen. Circumdati</taxon>
    </lineage>
</organism>
<dbReference type="Proteomes" id="UP000247233">
    <property type="component" value="Unassembled WGS sequence"/>
</dbReference>
<dbReference type="InterPro" id="IPR023198">
    <property type="entry name" value="PGP-like_dom2"/>
</dbReference>
<dbReference type="PANTHER" id="PTHR43434:SF1">
    <property type="entry name" value="PHOSPHOGLYCOLATE PHOSPHATASE"/>
    <property type="match status" value="1"/>
</dbReference>
<dbReference type="SUPFAM" id="SSF56784">
    <property type="entry name" value="HAD-like"/>
    <property type="match status" value="1"/>
</dbReference>
<dbReference type="PANTHER" id="PTHR43434">
    <property type="entry name" value="PHOSPHOGLYCOLATE PHOSPHATASE"/>
    <property type="match status" value="1"/>
</dbReference>
<gene>
    <name evidence="1" type="ORF">BO70DRAFT_359642</name>
</gene>
<reference evidence="1 2" key="1">
    <citation type="submission" date="2016-12" db="EMBL/GenBank/DDBJ databases">
        <title>The genomes of Aspergillus section Nigri reveals drivers in fungal speciation.</title>
        <authorList>
            <consortium name="DOE Joint Genome Institute"/>
            <person name="Vesth T.C."/>
            <person name="Nybo J."/>
            <person name="Theobald S."/>
            <person name="Brandl J."/>
            <person name="Frisvad J.C."/>
            <person name="Nielsen K.F."/>
            <person name="Lyhne E.K."/>
            <person name="Kogle M.E."/>
            <person name="Kuo A."/>
            <person name="Riley R."/>
            <person name="Clum A."/>
            <person name="Nolan M."/>
            <person name="Lipzen A."/>
            <person name="Salamov A."/>
            <person name="Henrissat B."/>
            <person name="Wiebenga A."/>
            <person name="De Vries R.P."/>
            <person name="Grigoriev I.V."/>
            <person name="Mortensen U.H."/>
            <person name="Andersen M.R."/>
            <person name="Baker S.E."/>
        </authorList>
    </citation>
    <scope>NUCLEOTIDE SEQUENCE [LARGE SCALE GENOMIC DNA]</scope>
    <source>
        <strain evidence="1 2">CBS 117.55</strain>
    </source>
</reference>
<comment type="caution">
    <text evidence="1">The sequence shown here is derived from an EMBL/GenBank/DDBJ whole genome shotgun (WGS) entry which is preliminary data.</text>
</comment>
<dbReference type="Pfam" id="PF13419">
    <property type="entry name" value="HAD_2"/>
    <property type="match status" value="1"/>
</dbReference>
<dbReference type="InterPro" id="IPR023214">
    <property type="entry name" value="HAD_sf"/>
</dbReference>
<dbReference type="EMBL" id="MSFL01000005">
    <property type="protein sequence ID" value="PWY88140.1"/>
    <property type="molecule type" value="Genomic_DNA"/>
</dbReference>
<evidence type="ECO:0000313" key="2">
    <source>
        <dbReference type="Proteomes" id="UP000247233"/>
    </source>
</evidence>
<dbReference type="STRING" id="1448321.A0A317WV40"/>
<dbReference type="Gene3D" id="3.40.50.1000">
    <property type="entry name" value="HAD superfamily/HAD-like"/>
    <property type="match status" value="1"/>
</dbReference>
<dbReference type="InterPro" id="IPR041492">
    <property type="entry name" value="HAD_2"/>
</dbReference>
<dbReference type="OrthoDB" id="47007at2759"/>
<evidence type="ECO:0000313" key="1">
    <source>
        <dbReference type="EMBL" id="PWY88140.1"/>
    </source>
</evidence>
<name>A0A317WV40_9EURO</name>
<dbReference type="SFLD" id="SFLDG01129">
    <property type="entry name" value="C1.5:_HAD__Beta-PGM__Phosphata"/>
    <property type="match status" value="1"/>
</dbReference>
<keyword evidence="2" id="KW-1185">Reference proteome</keyword>
<accession>A0A317WV40</accession>
<dbReference type="InterPro" id="IPR050155">
    <property type="entry name" value="HAD-like_hydrolase_sf"/>
</dbReference>
<dbReference type="SFLD" id="SFLDS00003">
    <property type="entry name" value="Haloacid_Dehalogenase"/>
    <property type="match status" value="1"/>
</dbReference>
<dbReference type="InterPro" id="IPR036412">
    <property type="entry name" value="HAD-like_sf"/>
</dbReference>
<sequence>MSQLVIFDFDGTLFDTYEAIEHSIRLTFQELLPIHPPPSPAAIRPLVSTGAPPGDTFRALHPDPGAFDETRWVPRYREIYAIHSQARTRPYPAARQVLHALRAQNQPVAIISNKAAAAVTAALEKSDLLDYIPEDLILGYGVPGVERKPDPSSFTDILLPRLKAHVGADWTAEGRVLMVGDTLTDIHYARNIGAQVCWCRYGQGDQEACEALQPDYIIDALEEVLALVKGQAP</sequence>
<dbReference type="GeneID" id="37064815"/>